<dbReference type="GO" id="GO:1904047">
    <property type="term" value="F:S-adenosyl-L-methionine binding"/>
    <property type="evidence" value="ECO:0007669"/>
    <property type="project" value="TreeGrafter"/>
</dbReference>
<evidence type="ECO:0000256" key="3">
    <source>
        <dbReference type="ARBA" id="ARBA00022691"/>
    </source>
</evidence>
<dbReference type="PANTHER" id="PTHR30481">
    <property type="entry name" value="DNA ADENINE METHYLASE"/>
    <property type="match status" value="1"/>
</dbReference>
<dbReference type="GO" id="GO:0032259">
    <property type="term" value="P:methylation"/>
    <property type="evidence" value="ECO:0007669"/>
    <property type="project" value="UniProtKB-KW"/>
</dbReference>
<sequence>MLEQTDELAALIIDTPVDVATRDRLKAVLGSPDNASDLELGFAMFFLNRTHRSGILNGGVIGGRDQTGKWKIDARYNKGDLIRRIERIAAARRRIELTNLDAVEFVQTKSPAWPSKTLVYLDPPYYEKGSQLYYDYYSDKDHLEVAQAVRSLSKVHWLVSYDDVLPIQEMYGGTPALQYTIGYSARNVLRGREAMFFSDGLLVPEVEGSMVELHRAKAGEPLLPPPAQPRRASHCGPATTTTTL</sequence>
<dbReference type="Pfam" id="PF02086">
    <property type="entry name" value="MethyltransfD12"/>
    <property type="match status" value="1"/>
</dbReference>
<dbReference type="RefSeq" id="WP_107394539.1">
    <property type="nucleotide sequence ID" value="NZ_PHHF01000032.1"/>
</dbReference>
<evidence type="ECO:0000313" key="5">
    <source>
        <dbReference type="EMBL" id="PTD24479.1"/>
    </source>
</evidence>
<dbReference type="GO" id="GO:0006298">
    <property type="term" value="P:mismatch repair"/>
    <property type="evidence" value="ECO:0007669"/>
    <property type="project" value="TreeGrafter"/>
</dbReference>
<keyword evidence="3" id="KW-0949">S-adenosyl-L-methionine</keyword>
<dbReference type="Proteomes" id="UP000241206">
    <property type="component" value="Unassembled WGS sequence"/>
</dbReference>
<evidence type="ECO:0000256" key="4">
    <source>
        <dbReference type="SAM" id="MobiDB-lite"/>
    </source>
</evidence>
<reference evidence="5 6" key="1">
    <citation type="submission" date="2017-11" db="EMBL/GenBank/DDBJ databases">
        <title>Sphingomonas oleivorans sp. nov., isolated from oil-contaminated soil.</title>
        <authorList>
            <person name="Wang L."/>
            <person name="Chen L."/>
        </authorList>
    </citation>
    <scope>NUCLEOTIDE SEQUENCE [LARGE SCALE GENOMIC DNA]</scope>
    <source>
        <strain evidence="5 6">K101</strain>
    </source>
</reference>
<organism evidence="5 6">
    <name type="scientific">Edaphosphingomonas fennica</name>
    <dbReference type="NCBI Taxonomy" id="114404"/>
    <lineage>
        <taxon>Bacteria</taxon>
        <taxon>Pseudomonadati</taxon>
        <taxon>Pseudomonadota</taxon>
        <taxon>Alphaproteobacteria</taxon>
        <taxon>Sphingomonadales</taxon>
        <taxon>Rhizorhabdaceae</taxon>
        <taxon>Edaphosphingomonas</taxon>
    </lineage>
</organism>
<dbReference type="InterPro" id="IPR012327">
    <property type="entry name" value="MeTrfase_D12"/>
</dbReference>
<dbReference type="GO" id="GO:0043565">
    <property type="term" value="F:sequence-specific DNA binding"/>
    <property type="evidence" value="ECO:0007669"/>
    <property type="project" value="TreeGrafter"/>
</dbReference>
<accession>A0A2T4I4W1</accession>
<feature type="region of interest" description="Disordered" evidence="4">
    <location>
        <begin position="219"/>
        <end position="244"/>
    </location>
</feature>
<comment type="caution">
    <text evidence="5">The sequence shown here is derived from an EMBL/GenBank/DDBJ whole genome shotgun (WGS) entry which is preliminary data.</text>
</comment>
<proteinExistence type="predicted"/>
<dbReference type="Gene3D" id="3.40.50.150">
    <property type="entry name" value="Vaccinia Virus protein VP39"/>
    <property type="match status" value="1"/>
</dbReference>
<dbReference type="GO" id="GO:0009007">
    <property type="term" value="F:site-specific DNA-methyltransferase (adenine-specific) activity"/>
    <property type="evidence" value="ECO:0007669"/>
    <property type="project" value="UniProtKB-EC"/>
</dbReference>
<evidence type="ECO:0000256" key="1">
    <source>
        <dbReference type="ARBA" id="ARBA00022603"/>
    </source>
</evidence>
<dbReference type="AlphaFoldDB" id="A0A2T4I4W1"/>
<keyword evidence="6" id="KW-1185">Reference proteome</keyword>
<evidence type="ECO:0000313" key="6">
    <source>
        <dbReference type="Proteomes" id="UP000241206"/>
    </source>
</evidence>
<dbReference type="EMBL" id="PHHF01000032">
    <property type="protein sequence ID" value="PTD24479.1"/>
    <property type="molecule type" value="Genomic_DNA"/>
</dbReference>
<name>A0A2T4I4W1_9SPHN</name>
<gene>
    <name evidence="5" type="ORF">CV103_07735</name>
</gene>
<dbReference type="GO" id="GO:0009307">
    <property type="term" value="P:DNA restriction-modification system"/>
    <property type="evidence" value="ECO:0007669"/>
    <property type="project" value="InterPro"/>
</dbReference>
<dbReference type="SUPFAM" id="SSF53335">
    <property type="entry name" value="S-adenosyl-L-methionine-dependent methyltransferases"/>
    <property type="match status" value="1"/>
</dbReference>
<keyword evidence="1 5" id="KW-0489">Methyltransferase</keyword>
<evidence type="ECO:0000256" key="2">
    <source>
        <dbReference type="ARBA" id="ARBA00022679"/>
    </source>
</evidence>
<protein>
    <submittedName>
        <fullName evidence="5">DNA methyltransferase</fullName>
    </submittedName>
</protein>
<dbReference type="InterPro" id="IPR029063">
    <property type="entry name" value="SAM-dependent_MTases_sf"/>
</dbReference>
<dbReference type="PANTHER" id="PTHR30481:SF2">
    <property type="entry name" value="SITE-SPECIFIC DNA-METHYLTRANSFERASE (ADENINE-SPECIFIC)"/>
    <property type="match status" value="1"/>
</dbReference>
<keyword evidence="2 5" id="KW-0808">Transferase</keyword>